<keyword evidence="1" id="KW-0732">Signal</keyword>
<organism evidence="2 3">
    <name type="scientific">Phakopsora pachyrhizi</name>
    <name type="common">Asian soybean rust disease fungus</name>
    <dbReference type="NCBI Taxonomy" id="170000"/>
    <lineage>
        <taxon>Eukaryota</taxon>
        <taxon>Fungi</taxon>
        <taxon>Dikarya</taxon>
        <taxon>Basidiomycota</taxon>
        <taxon>Pucciniomycotina</taxon>
        <taxon>Pucciniomycetes</taxon>
        <taxon>Pucciniales</taxon>
        <taxon>Phakopsoraceae</taxon>
        <taxon>Phakopsora</taxon>
    </lineage>
</organism>
<gene>
    <name evidence="2" type="ORF">PPACK8108_LOCUS3643</name>
</gene>
<feature type="signal peptide" evidence="1">
    <location>
        <begin position="1"/>
        <end position="22"/>
    </location>
</feature>
<dbReference type="Proteomes" id="UP001153365">
    <property type="component" value="Unassembled WGS sequence"/>
</dbReference>
<protein>
    <submittedName>
        <fullName evidence="2">Expressed protein</fullName>
    </submittedName>
</protein>
<feature type="chain" id="PRO_5043650742" evidence="1">
    <location>
        <begin position="23"/>
        <end position="446"/>
    </location>
</feature>
<keyword evidence="3" id="KW-1185">Reference proteome</keyword>
<evidence type="ECO:0000313" key="3">
    <source>
        <dbReference type="Proteomes" id="UP001153365"/>
    </source>
</evidence>
<dbReference type="EMBL" id="CALTRL010000648">
    <property type="protein sequence ID" value="CAH7669072.1"/>
    <property type="molecule type" value="Genomic_DNA"/>
</dbReference>
<dbReference type="AlphaFoldDB" id="A0AAV0AKD4"/>
<evidence type="ECO:0000256" key="1">
    <source>
        <dbReference type="SAM" id="SignalP"/>
    </source>
</evidence>
<name>A0AAV0AKD4_PHAPC</name>
<proteinExistence type="predicted"/>
<accession>A0AAV0AKD4</accession>
<sequence>MVEGHSLKLLLWLSLRLCWVIAFDEPSSFSARLPSLNFAEHPEKLVAKTISLQNKGSDLQESSHETSTSFNVQFRSKGKVASQIKNNPKVLVKKTGARKTSVETLTNLPGRKWLLKDSNHVKWYAIGEETLRSDIAAIERRVGEEDYQDFIKEFNIRLNVIQNTAPEKLVNFFKKSRSSNDITGESKDKAPISKTGSNFVPGDTLAKTTITFKEKIFLINLNFRQFPTNQVEDFSERLIAKFSSKNFPNPAILTIGRKPKNYLDQVGSRFRNKAYLISQLAYFMINTLRKYTNSFLNFKQSSINDDVNFFRNFWGFVSVNFYRLDKVKAEPKQKYSSNEDIFHPSAIKKYDISHNLIMIQKFFDEGNVSRRLCAHAFRILPYYLIKNLEPKSWEIVLSSKNGSLKSGIIKFILEANVNEYSNSLKGKKIIEKNPNKEFLIIDSSAL</sequence>
<reference evidence="2" key="1">
    <citation type="submission" date="2022-06" db="EMBL/GenBank/DDBJ databases">
        <authorList>
            <consortium name="SYNGENTA / RWTH Aachen University"/>
        </authorList>
    </citation>
    <scope>NUCLEOTIDE SEQUENCE</scope>
</reference>
<evidence type="ECO:0000313" key="2">
    <source>
        <dbReference type="EMBL" id="CAH7669072.1"/>
    </source>
</evidence>
<comment type="caution">
    <text evidence="2">The sequence shown here is derived from an EMBL/GenBank/DDBJ whole genome shotgun (WGS) entry which is preliminary data.</text>
</comment>